<accession>A0A1R2D1B5</accession>
<keyword evidence="4" id="KW-0813">Transport</keyword>
<evidence type="ECO:0000313" key="11">
    <source>
        <dbReference type="Proteomes" id="UP000187209"/>
    </source>
</evidence>
<evidence type="ECO:0000256" key="3">
    <source>
        <dbReference type="ARBA" id="ARBA00020975"/>
    </source>
</evidence>
<dbReference type="PANTHER" id="PTHR24016:SF0">
    <property type="entry name" value="CONSERVED OLIGOMERIC GOLGI COMPLEX SUBUNIT 4"/>
    <property type="match status" value="1"/>
</dbReference>
<evidence type="ECO:0000313" key="10">
    <source>
        <dbReference type="EMBL" id="OMJ95000.1"/>
    </source>
</evidence>
<dbReference type="Gene3D" id="1.20.58.1970">
    <property type="match status" value="1"/>
</dbReference>
<dbReference type="SMART" id="SM00762">
    <property type="entry name" value="Cog4"/>
    <property type="match status" value="1"/>
</dbReference>
<evidence type="ECO:0000256" key="4">
    <source>
        <dbReference type="ARBA" id="ARBA00022448"/>
    </source>
</evidence>
<name>A0A1R2D1B5_9CILI</name>
<protein>
    <recommendedName>
        <fullName evidence="3">Conserved oligomeric Golgi complex subunit 4</fullName>
    </recommendedName>
    <alternativeName>
        <fullName evidence="8">Component of oligomeric Golgi complex 4</fullName>
    </alternativeName>
</protein>
<keyword evidence="6" id="KW-0333">Golgi apparatus</keyword>
<dbReference type="InterPro" id="IPR048682">
    <property type="entry name" value="COG4"/>
</dbReference>
<dbReference type="Pfam" id="PF08318">
    <property type="entry name" value="COG4_m"/>
    <property type="match status" value="1"/>
</dbReference>
<dbReference type="Pfam" id="PF20663">
    <property type="entry name" value="COG4_N"/>
    <property type="match status" value="1"/>
</dbReference>
<dbReference type="InterPro" id="IPR048684">
    <property type="entry name" value="COG4_C"/>
</dbReference>
<evidence type="ECO:0000256" key="7">
    <source>
        <dbReference type="ARBA" id="ARBA00023136"/>
    </source>
</evidence>
<dbReference type="PANTHER" id="PTHR24016">
    <property type="entry name" value="CONSERVED OLIGOMERIC GOLGI COMPLEX SUBUNIT 4"/>
    <property type="match status" value="1"/>
</dbReference>
<dbReference type="InterPro" id="IPR048680">
    <property type="entry name" value="COG4_N"/>
</dbReference>
<dbReference type="GO" id="GO:0000139">
    <property type="term" value="C:Golgi membrane"/>
    <property type="evidence" value="ECO:0007669"/>
    <property type="project" value="UniProtKB-SubCell"/>
</dbReference>
<dbReference type="AlphaFoldDB" id="A0A1R2D1B5"/>
<evidence type="ECO:0000256" key="6">
    <source>
        <dbReference type="ARBA" id="ARBA00023034"/>
    </source>
</evidence>
<dbReference type="OrthoDB" id="47059at2759"/>
<evidence type="ECO:0000256" key="8">
    <source>
        <dbReference type="ARBA" id="ARBA00031340"/>
    </source>
</evidence>
<gene>
    <name evidence="10" type="ORF">SteCoe_1693</name>
</gene>
<keyword evidence="7" id="KW-0472">Membrane</keyword>
<organism evidence="10 11">
    <name type="scientific">Stentor coeruleus</name>
    <dbReference type="NCBI Taxonomy" id="5963"/>
    <lineage>
        <taxon>Eukaryota</taxon>
        <taxon>Sar</taxon>
        <taxon>Alveolata</taxon>
        <taxon>Ciliophora</taxon>
        <taxon>Postciliodesmatophora</taxon>
        <taxon>Heterotrichea</taxon>
        <taxon>Heterotrichida</taxon>
        <taxon>Stentoridae</taxon>
        <taxon>Stentor</taxon>
    </lineage>
</organism>
<comment type="similarity">
    <text evidence="2">Belongs to the COG4 family.</text>
</comment>
<evidence type="ECO:0000256" key="1">
    <source>
        <dbReference type="ARBA" id="ARBA00004395"/>
    </source>
</evidence>
<dbReference type="Proteomes" id="UP000187209">
    <property type="component" value="Unassembled WGS sequence"/>
</dbReference>
<evidence type="ECO:0000259" key="9">
    <source>
        <dbReference type="SMART" id="SM00762"/>
    </source>
</evidence>
<dbReference type="InterPro" id="IPR013167">
    <property type="entry name" value="COG4_M"/>
</dbReference>
<reference evidence="10 11" key="1">
    <citation type="submission" date="2016-11" db="EMBL/GenBank/DDBJ databases">
        <title>The macronuclear genome of Stentor coeruleus: a giant cell with tiny introns.</title>
        <authorList>
            <person name="Slabodnick M."/>
            <person name="Ruby J.G."/>
            <person name="Reiff S.B."/>
            <person name="Swart E.C."/>
            <person name="Gosai S."/>
            <person name="Prabakaran S."/>
            <person name="Witkowska E."/>
            <person name="Larue G.E."/>
            <person name="Fisher S."/>
            <person name="Freeman R.M."/>
            <person name="Gunawardena J."/>
            <person name="Chu W."/>
            <person name="Stover N.A."/>
            <person name="Gregory B.D."/>
            <person name="Nowacki M."/>
            <person name="Derisi J."/>
            <person name="Roy S.W."/>
            <person name="Marshall W.F."/>
            <person name="Sood P."/>
        </authorList>
    </citation>
    <scope>NUCLEOTIDE SEQUENCE [LARGE SCALE GENOMIC DNA]</scope>
    <source>
        <strain evidence="10">WM001</strain>
    </source>
</reference>
<evidence type="ECO:0000256" key="2">
    <source>
        <dbReference type="ARBA" id="ARBA00009215"/>
    </source>
</evidence>
<dbReference type="EMBL" id="MPUH01000018">
    <property type="protein sequence ID" value="OMJ95000.1"/>
    <property type="molecule type" value="Genomic_DNA"/>
</dbReference>
<dbReference type="Pfam" id="PF20662">
    <property type="entry name" value="COG4_C"/>
    <property type="match status" value="1"/>
</dbReference>
<dbReference type="GO" id="GO:0015031">
    <property type="term" value="P:protein transport"/>
    <property type="evidence" value="ECO:0007669"/>
    <property type="project" value="UniProtKB-KW"/>
</dbReference>
<comment type="caution">
    <text evidence="10">The sequence shown here is derived from an EMBL/GenBank/DDBJ whole genome shotgun (WGS) entry which is preliminary data.</text>
</comment>
<proteinExistence type="inferred from homology"/>
<evidence type="ECO:0000256" key="5">
    <source>
        <dbReference type="ARBA" id="ARBA00022927"/>
    </source>
</evidence>
<comment type="subcellular location">
    <subcellularLocation>
        <location evidence="1">Golgi apparatus membrane</location>
        <topology evidence="1">Peripheral membrane protein</topology>
    </subcellularLocation>
</comment>
<keyword evidence="11" id="KW-1185">Reference proteome</keyword>
<sequence>MHEEVNSLVEKLRLPQSIYDQTSHLTRKFSSLMSQMGNISQTISNISGPVAILELQRQNAKKVLSYVNDLILFSTKMKEFQSALKYDNIPYAAQLCGEIASIPMHIPIPEIREFQILKEEVCEKVKKKFGEGLSENNKEIIEQYAGLFQHLHLGREGIERYIQYIIESLKGQFESIEQLLALNGSFEDTLIKIYRATVKTYEGQQENVSKEFGSEGNLELLQSLQCAVDGFAVKIIGRYSLEVLKKPKALGLCEEMSKIIKHTESFEIYIHKIGKKLVKMIELSQLDEKFSLETGLLKNSGLKSKIFELADFYISMEYNCLKESIEALISKVNVTQYCEKSFTSRESLCTGPVFEKLDECFFLVQNSANRVFASLNISSTCAILNNFSALISEDILDPLYKKFPNTKTQWNVSPNQNISIIIVVLNLINSCKKCIKKLVTTFELQFSKIFGLEGNDSIMFKHCLAAISDSEIKAKMRIDESLAFCVKSAPLASFLVNFRSLNYEISLEQHSDYKVNDPFALKLVKDIKGVLKQWKMQLVAEVFECLVDIVAEELAKAIEIEVRGKRFNELGALQFQKDIREIIGQLQHMSNKPLRHRFARLKQISELILARDDHEIISLTKDTEWKLIERENILYRKLRVC</sequence>
<feature type="domain" description="COG4 transport protein middle alpha-helical bundle" evidence="9">
    <location>
        <begin position="114"/>
        <end position="404"/>
    </location>
</feature>
<keyword evidence="5" id="KW-0653">Protein transport</keyword>